<name>A0A7X1CPN5_9LIST</name>
<protein>
    <submittedName>
        <fullName evidence="2">FeoB-associated Cys-rich membrane protein</fullName>
    </submittedName>
</protein>
<evidence type="ECO:0000313" key="2">
    <source>
        <dbReference type="EMBL" id="MBC1936173.1"/>
    </source>
</evidence>
<evidence type="ECO:0000313" key="3">
    <source>
        <dbReference type="Proteomes" id="UP000535908"/>
    </source>
</evidence>
<accession>A0A7X1CPN5</accession>
<feature type="transmembrane region" description="Helical" evidence="1">
    <location>
        <begin position="6"/>
        <end position="23"/>
    </location>
</feature>
<proteinExistence type="predicted"/>
<dbReference type="AlphaFoldDB" id="A0A7X1CPN5"/>
<dbReference type="Proteomes" id="UP000535908">
    <property type="component" value="Unassembled WGS sequence"/>
</dbReference>
<dbReference type="EMBL" id="JAARWN010000005">
    <property type="protein sequence ID" value="MBC1936173.1"/>
    <property type="molecule type" value="Genomic_DNA"/>
</dbReference>
<reference evidence="2 3" key="1">
    <citation type="submission" date="2020-03" db="EMBL/GenBank/DDBJ databases">
        <title>Soil Listeria distribution.</title>
        <authorList>
            <person name="Liao J."/>
            <person name="Wiedmann M."/>
        </authorList>
    </citation>
    <scope>NUCLEOTIDE SEQUENCE [LARGE SCALE GENOMIC DNA]</scope>
    <source>
        <strain evidence="2 3">FSL L7-0741</strain>
    </source>
</reference>
<keyword evidence="1" id="KW-1133">Transmembrane helix</keyword>
<keyword evidence="1" id="KW-0472">Membrane</keyword>
<dbReference type="Pfam" id="PF12669">
    <property type="entry name" value="FeoB_associated"/>
    <property type="match status" value="1"/>
</dbReference>
<gene>
    <name evidence="2" type="ORF">HCA69_07320</name>
</gene>
<keyword evidence="1" id="KW-0812">Transmembrane</keyword>
<comment type="caution">
    <text evidence="2">The sequence shown here is derived from an EMBL/GenBank/DDBJ whole genome shotgun (WGS) entry which is preliminary data.</text>
</comment>
<sequence length="53" mass="5983">MLSFIVNFLIGGLIFGYATYTLIRYLHKSKEGKCGGCDLEKTCEQDDTVSFKK</sequence>
<evidence type="ECO:0000256" key="1">
    <source>
        <dbReference type="SAM" id="Phobius"/>
    </source>
</evidence>
<organism evidence="2 3">
    <name type="scientific">Listeria grandensis</name>
    <dbReference type="NCBI Taxonomy" id="1494963"/>
    <lineage>
        <taxon>Bacteria</taxon>
        <taxon>Bacillati</taxon>
        <taxon>Bacillota</taxon>
        <taxon>Bacilli</taxon>
        <taxon>Bacillales</taxon>
        <taxon>Listeriaceae</taxon>
        <taxon>Listeria</taxon>
    </lineage>
</organism>